<gene>
    <name evidence="5" type="primary">pxpB</name>
    <name evidence="5" type="ORF">FOB69_11100</name>
</gene>
<dbReference type="InterPro" id="IPR010016">
    <property type="entry name" value="PxpB"/>
</dbReference>
<dbReference type="PANTHER" id="PTHR34698">
    <property type="entry name" value="5-OXOPROLINASE SUBUNIT B"/>
    <property type="match status" value="1"/>
</dbReference>
<dbReference type="SUPFAM" id="SSF50891">
    <property type="entry name" value="Cyclophilin-like"/>
    <property type="match status" value="1"/>
</dbReference>
<reference evidence="5 6" key="1">
    <citation type="submission" date="2019-09" db="EMBL/GenBank/DDBJ databases">
        <title>FDA dAtabase for Regulatory Grade micrObial Sequences (FDA-ARGOS): Supporting development and validation of Infectious Disease Dx tests.</title>
        <authorList>
            <person name="Sciortino C."/>
            <person name="Tallon L."/>
            <person name="Sadzewicz L."/>
            <person name="Vavikolanu K."/>
            <person name="Mehta A."/>
            <person name="Aluvathingal J."/>
            <person name="Nadendla S."/>
            <person name="Nandy P."/>
            <person name="Geyer C."/>
            <person name="Yan Y."/>
            <person name="Sichtig H."/>
        </authorList>
    </citation>
    <scope>NUCLEOTIDE SEQUENCE [LARGE SCALE GENOMIC DNA]</scope>
    <source>
        <strain evidence="5 6">FDAARGOS_661</strain>
    </source>
</reference>
<dbReference type="InterPro" id="IPR003833">
    <property type="entry name" value="CT_C_D"/>
</dbReference>
<evidence type="ECO:0000313" key="6">
    <source>
        <dbReference type="Proteomes" id="UP000509636"/>
    </source>
</evidence>
<dbReference type="RefSeq" id="WP_049437827.1">
    <property type="nucleotide sequence ID" value="NZ_CP093539.1"/>
</dbReference>
<dbReference type="Gene3D" id="2.40.100.10">
    <property type="entry name" value="Cyclophilin-like"/>
    <property type="match status" value="1"/>
</dbReference>
<dbReference type="Gene3D" id="3.30.1360.40">
    <property type="match status" value="1"/>
</dbReference>
<dbReference type="EMBL" id="CP054550">
    <property type="protein sequence ID" value="QKQ29407.1"/>
    <property type="molecule type" value="Genomic_DNA"/>
</dbReference>
<protein>
    <submittedName>
        <fullName evidence="5">5-oxoprolinase subunit PxpB</fullName>
        <ecNumber evidence="5">3.5.2.9</ecNumber>
    </submittedName>
</protein>
<dbReference type="InterPro" id="IPR029000">
    <property type="entry name" value="Cyclophilin-like_dom_sf"/>
</dbReference>
<evidence type="ECO:0000313" key="5">
    <source>
        <dbReference type="EMBL" id="QKQ29407.1"/>
    </source>
</evidence>
<dbReference type="Pfam" id="PF02682">
    <property type="entry name" value="CT_C_D"/>
    <property type="match status" value="1"/>
</dbReference>
<dbReference type="AlphaFoldDB" id="A0A6N0I491"/>
<keyword evidence="3" id="KW-0067">ATP-binding</keyword>
<keyword evidence="2 5" id="KW-0378">Hydrolase</keyword>
<organism evidence="5 6">
    <name type="scientific">Staphylococcus hominis</name>
    <dbReference type="NCBI Taxonomy" id="1290"/>
    <lineage>
        <taxon>Bacteria</taxon>
        <taxon>Bacillati</taxon>
        <taxon>Bacillota</taxon>
        <taxon>Bacilli</taxon>
        <taxon>Bacillales</taxon>
        <taxon>Staphylococcaceae</taxon>
        <taxon>Staphylococcus</taxon>
    </lineage>
</organism>
<dbReference type="EC" id="3.5.2.9" evidence="5"/>
<proteinExistence type="predicted"/>
<evidence type="ECO:0000259" key="4">
    <source>
        <dbReference type="SMART" id="SM00796"/>
    </source>
</evidence>
<feature type="domain" description="Carboxyltransferase" evidence="4">
    <location>
        <begin position="1"/>
        <end position="203"/>
    </location>
</feature>
<dbReference type="SMART" id="SM00796">
    <property type="entry name" value="AHS1"/>
    <property type="match status" value="1"/>
</dbReference>
<keyword evidence="1" id="KW-0547">Nucleotide-binding</keyword>
<dbReference type="SUPFAM" id="SSF160467">
    <property type="entry name" value="PH0987 N-terminal domain-like"/>
    <property type="match status" value="1"/>
</dbReference>
<dbReference type="Proteomes" id="UP000509636">
    <property type="component" value="Chromosome"/>
</dbReference>
<dbReference type="PANTHER" id="PTHR34698:SF2">
    <property type="entry name" value="5-OXOPROLINASE SUBUNIT B"/>
    <property type="match status" value="1"/>
</dbReference>
<name>A0A6N0I491_STAHO</name>
<sequence length="242" mass="27775">MEIKIINEQSIALYFKEEISESNYRDVESVTNLIHAKRIDGIKDVIPSYRAIMINFDNIKLNFKQLIDILDLKQLNGEHAKDISDKTIIHIPVLYNSEVGPDLPYVAKHNKLTTDEVIQIHTQNEYLVYMLGFMPGFPFLGGLDSRLHTPRRDEPRVKIDAGSVGIANNQTGLYPSDSPGGWQIIGRTPLKVFDINDDEMSLYQAGDYIKFYSIDENTFNDIQSEIAENRFNKEKWVLNHVD</sequence>
<dbReference type="NCBIfam" id="TIGR00370">
    <property type="entry name" value="5-oxoprolinase subunit PxpB"/>
    <property type="match status" value="1"/>
</dbReference>
<accession>A0A6N0I491</accession>
<evidence type="ECO:0000256" key="3">
    <source>
        <dbReference type="ARBA" id="ARBA00022840"/>
    </source>
</evidence>
<dbReference type="GO" id="GO:0005524">
    <property type="term" value="F:ATP binding"/>
    <property type="evidence" value="ECO:0007669"/>
    <property type="project" value="UniProtKB-KW"/>
</dbReference>
<evidence type="ECO:0000256" key="2">
    <source>
        <dbReference type="ARBA" id="ARBA00022801"/>
    </source>
</evidence>
<dbReference type="GO" id="GO:0017168">
    <property type="term" value="F:5-oxoprolinase (ATP-hydrolyzing) activity"/>
    <property type="evidence" value="ECO:0007669"/>
    <property type="project" value="UniProtKB-EC"/>
</dbReference>
<evidence type="ECO:0000256" key="1">
    <source>
        <dbReference type="ARBA" id="ARBA00022741"/>
    </source>
</evidence>